<feature type="binding site" evidence="10">
    <location>
        <position position="204"/>
    </location>
    <ligand>
        <name>Mn(2+)</name>
        <dbReference type="ChEBI" id="CHEBI:29035"/>
    </ligand>
</feature>
<keyword evidence="5 10" id="KW-0460">Magnesium</keyword>
<dbReference type="GO" id="GO:0051607">
    <property type="term" value="P:defense response to virus"/>
    <property type="evidence" value="ECO:0007669"/>
    <property type="project" value="UniProtKB-UniRule"/>
</dbReference>
<dbReference type="Gene3D" id="1.20.120.920">
    <property type="entry name" value="CRISPR-associated endonuclease Cas1, C-terminal domain"/>
    <property type="match status" value="1"/>
</dbReference>
<dbReference type="OrthoDB" id="9803119at2"/>
<dbReference type="GO" id="GO:0003677">
    <property type="term" value="F:DNA binding"/>
    <property type="evidence" value="ECO:0007669"/>
    <property type="project" value="UniProtKB-KW"/>
</dbReference>
<evidence type="ECO:0000256" key="7">
    <source>
        <dbReference type="ARBA" id="ARBA00023125"/>
    </source>
</evidence>
<dbReference type="GO" id="GO:0043571">
    <property type="term" value="P:maintenance of CRISPR repeat elements"/>
    <property type="evidence" value="ECO:0007669"/>
    <property type="project" value="UniProtKB-UniRule"/>
</dbReference>
<keyword evidence="4 10" id="KW-0378">Hydrolase</keyword>
<keyword evidence="7 10" id="KW-0238">DNA-binding</keyword>
<comment type="function">
    <text evidence="10">CRISPR (clustered regularly interspaced short palindromic repeat), is an adaptive immune system that provides protection against mobile genetic elements (viruses, transposable elements and conjugative plasmids). CRISPR clusters contain spacers, sequences complementary to antecedent mobile elements, and target invading nucleic acids. CRISPR clusters are transcribed and processed into CRISPR RNA (crRNA). Acts as a dsDNA endonuclease. Involved in the integration of spacer DNA into the CRISPR cassette.</text>
</comment>
<comment type="cofactor">
    <cofactor evidence="10">
        <name>Mg(2+)</name>
        <dbReference type="ChEBI" id="CHEBI:18420"/>
    </cofactor>
    <cofactor evidence="10">
        <name>Mn(2+)</name>
        <dbReference type="ChEBI" id="CHEBI:29035"/>
    </cofactor>
</comment>
<keyword evidence="6 10" id="KW-0051">Antiviral defense</keyword>
<evidence type="ECO:0000256" key="1">
    <source>
        <dbReference type="ARBA" id="ARBA00022722"/>
    </source>
</evidence>
<name>A0A176SWX5_9FLAO</name>
<evidence type="ECO:0000256" key="6">
    <source>
        <dbReference type="ARBA" id="ARBA00023118"/>
    </source>
</evidence>
<keyword evidence="8 10" id="KW-0464">Manganese</keyword>
<dbReference type="PANTHER" id="PTHR34353:SF2">
    <property type="entry name" value="CRISPR-ASSOCIATED ENDONUCLEASE CAS1 1"/>
    <property type="match status" value="1"/>
</dbReference>
<dbReference type="InterPro" id="IPR042206">
    <property type="entry name" value="CRISPR-assoc_Cas1_C"/>
</dbReference>
<dbReference type="Proteomes" id="UP000076923">
    <property type="component" value="Unassembled WGS sequence"/>
</dbReference>
<evidence type="ECO:0000313" key="11">
    <source>
        <dbReference type="EMBL" id="OAD39927.1"/>
    </source>
</evidence>
<keyword evidence="1 10" id="KW-0540">Nuclease</keyword>
<evidence type="ECO:0000256" key="10">
    <source>
        <dbReference type="HAMAP-Rule" id="MF_01470"/>
    </source>
</evidence>
<dbReference type="STRING" id="1333662.LPB303_16950"/>
<dbReference type="GO" id="GO:0004520">
    <property type="term" value="F:DNA endonuclease activity"/>
    <property type="evidence" value="ECO:0007669"/>
    <property type="project" value="InterPro"/>
</dbReference>
<sequence>MIKRTLFFSNKCSLTTKYEQLVIKNDTQIVKTVPIEDIGFIVIENQETYISVPALSKLTSHNVSVIFCDNKHMPQSMLLNLDNHHIQQRHFVNQINATEPLKKQLWQQIVKLKISNQAQILKKLGKNNSPLDYYASKVLSGDSDNREAVSASYYWKNIFDFNFKRERVGVYPNLFLNYGYIVLRAAVARALSGSGLLSTLGIHHHNKYNAFCLADDIMEPYRPLVDAKVMEIMKNYDEQDLITPIKLDLLSILTQTVYFKDKESPLMVALSSTTSSLQQCFSGKTRKIVYPNLWN</sequence>
<dbReference type="EMBL" id="LVWE01000094">
    <property type="protein sequence ID" value="OAD39927.1"/>
    <property type="molecule type" value="Genomic_DNA"/>
</dbReference>
<evidence type="ECO:0000256" key="5">
    <source>
        <dbReference type="ARBA" id="ARBA00022842"/>
    </source>
</evidence>
<evidence type="ECO:0000313" key="12">
    <source>
        <dbReference type="Proteomes" id="UP000076923"/>
    </source>
</evidence>
<dbReference type="Gene3D" id="3.100.10.20">
    <property type="entry name" value="CRISPR-associated endonuclease Cas1, N-terminal domain"/>
    <property type="match status" value="1"/>
</dbReference>
<dbReference type="GO" id="GO:0046872">
    <property type="term" value="F:metal ion binding"/>
    <property type="evidence" value="ECO:0007669"/>
    <property type="project" value="UniProtKB-UniRule"/>
</dbReference>
<keyword evidence="12" id="KW-1185">Reference proteome</keyword>
<dbReference type="InterPro" id="IPR042211">
    <property type="entry name" value="CRISPR-assoc_Cas1_N"/>
</dbReference>
<dbReference type="InterPro" id="IPR050646">
    <property type="entry name" value="Cas1"/>
</dbReference>
<comment type="caution">
    <text evidence="11">The sequence shown here is derived from an EMBL/GenBank/DDBJ whole genome shotgun (WGS) entry which is preliminary data.</text>
</comment>
<comment type="subunit">
    <text evidence="9 10">Homodimer, forms a heterotetramer with a Cas2 homodimer.</text>
</comment>
<protein>
    <recommendedName>
        <fullName evidence="10">CRISPR-associated endonuclease Cas1</fullName>
        <ecNumber evidence="10">3.1.-.-</ecNumber>
    </recommendedName>
</protein>
<evidence type="ECO:0000256" key="4">
    <source>
        <dbReference type="ARBA" id="ARBA00022801"/>
    </source>
</evidence>
<dbReference type="EC" id="3.1.-.-" evidence="10"/>
<dbReference type="RefSeq" id="WP_068453082.1">
    <property type="nucleotide sequence ID" value="NZ_CP150660.1"/>
</dbReference>
<evidence type="ECO:0000256" key="8">
    <source>
        <dbReference type="ARBA" id="ARBA00023211"/>
    </source>
</evidence>
<keyword evidence="2 10" id="KW-0479">Metal-binding</keyword>
<dbReference type="GO" id="GO:0016787">
    <property type="term" value="F:hydrolase activity"/>
    <property type="evidence" value="ECO:0007669"/>
    <property type="project" value="UniProtKB-KW"/>
</dbReference>
<feature type="binding site" evidence="10">
    <location>
        <position position="219"/>
    </location>
    <ligand>
        <name>Mn(2+)</name>
        <dbReference type="ChEBI" id="CHEBI:29035"/>
    </ligand>
</feature>
<evidence type="ECO:0000256" key="2">
    <source>
        <dbReference type="ARBA" id="ARBA00022723"/>
    </source>
</evidence>
<evidence type="ECO:0000256" key="3">
    <source>
        <dbReference type="ARBA" id="ARBA00022759"/>
    </source>
</evidence>
<organism evidence="11 12">
    <name type="scientific">Polaribacter atrinae</name>
    <dbReference type="NCBI Taxonomy" id="1333662"/>
    <lineage>
        <taxon>Bacteria</taxon>
        <taxon>Pseudomonadati</taxon>
        <taxon>Bacteroidota</taxon>
        <taxon>Flavobacteriia</taxon>
        <taxon>Flavobacteriales</taxon>
        <taxon>Flavobacteriaceae</taxon>
    </lineage>
</organism>
<comment type="similarity">
    <text evidence="10">Belongs to the CRISPR-associated endonuclease Cas1 family.</text>
</comment>
<dbReference type="NCBIfam" id="TIGR00287">
    <property type="entry name" value="cas1"/>
    <property type="match status" value="1"/>
</dbReference>
<reference evidence="11 12" key="1">
    <citation type="submission" date="2016-02" db="EMBL/GenBank/DDBJ databases">
        <title>Draft genome sequence of Polaribacter atrinae KACC17473.</title>
        <authorList>
            <person name="Shin S.-K."/>
            <person name="Yi H."/>
        </authorList>
    </citation>
    <scope>NUCLEOTIDE SEQUENCE [LARGE SCALE GENOMIC DNA]</scope>
    <source>
        <strain evidence="11 12">KACC 17473</strain>
    </source>
</reference>
<dbReference type="HAMAP" id="MF_01470">
    <property type="entry name" value="Cas1"/>
    <property type="match status" value="1"/>
</dbReference>
<accession>A0A176SWX5</accession>
<dbReference type="InterPro" id="IPR019855">
    <property type="entry name" value="CRISPR-assoc_Cas1_NMENI"/>
</dbReference>
<evidence type="ECO:0000256" key="9">
    <source>
        <dbReference type="ARBA" id="ARBA00038592"/>
    </source>
</evidence>
<dbReference type="PANTHER" id="PTHR34353">
    <property type="entry name" value="CRISPR-ASSOCIATED ENDONUCLEASE CAS1 1"/>
    <property type="match status" value="1"/>
</dbReference>
<dbReference type="InterPro" id="IPR002729">
    <property type="entry name" value="CRISPR-assoc_Cas1"/>
</dbReference>
<dbReference type="AlphaFoldDB" id="A0A176SWX5"/>
<feature type="binding site" evidence="10">
    <location>
        <position position="147"/>
    </location>
    <ligand>
        <name>Mn(2+)</name>
        <dbReference type="ChEBI" id="CHEBI:29035"/>
    </ligand>
</feature>
<dbReference type="Pfam" id="PF01867">
    <property type="entry name" value="Cas_Cas1"/>
    <property type="match status" value="1"/>
</dbReference>
<gene>
    <name evidence="10" type="primary">cas1</name>
    <name evidence="11" type="ORF">LPB303_16950</name>
</gene>
<proteinExistence type="inferred from homology"/>
<keyword evidence="3 10" id="KW-0255">Endonuclease</keyword>
<dbReference type="NCBIfam" id="TIGR03639">
    <property type="entry name" value="cas1_NMENI"/>
    <property type="match status" value="1"/>
</dbReference>